<sequence>MDKMAVGTKAMFAPYISDELRLQVMSLLYVGIPVETIMQRHTKMVEKQEFKICRSNSSLKFTHSSVAFSFTILQYPVHSILVFDQHKNAIPIAWIITPILHMVKYINGWVLFYDRAHTKDPTWQLGGFIIDGPLADVRTIREVFHCPVLISLWRIRHAWHKNLLNKCSDIEKRSTMAKRLGDAISIICRGTGDVELFESFLQDFVECVGFLDYFKVVWLPRLGQFMCLSCIIFCFSISGFLL</sequence>
<evidence type="ECO:0000313" key="1">
    <source>
        <dbReference type="EMBL" id="ONM11837.1"/>
    </source>
</evidence>
<name>A0A1D6LCR2_MAIZE</name>
<dbReference type="EMBL" id="CM007647">
    <property type="protein sequence ID" value="ONM11837.1"/>
    <property type="molecule type" value="Genomic_DNA"/>
</dbReference>
<reference evidence="1" key="1">
    <citation type="submission" date="2015-12" db="EMBL/GenBank/DDBJ databases">
        <title>Update maize B73 reference genome by single molecule sequencing technologies.</title>
        <authorList>
            <consortium name="Maize Genome Sequencing Project"/>
            <person name="Ware D."/>
        </authorList>
    </citation>
    <scope>NUCLEOTIDE SEQUENCE [LARGE SCALE GENOMIC DNA]</scope>
    <source>
        <tissue evidence="1">Seedling</tissue>
    </source>
</reference>
<dbReference type="PANTHER" id="PTHR33977">
    <property type="entry name" value="ZINC ION BINDING PROTEIN"/>
    <property type="match status" value="1"/>
</dbReference>
<protein>
    <submittedName>
        <fullName evidence="1">Zinc ion binding</fullName>
    </submittedName>
</protein>
<organism evidence="1">
    <name type="scientific">Zea mays</name>
    <name type="common">Maize</name>
    <dbReference type="NCBI Taxonomy" id="4577"/>
    <lineage>
        <taxon>Eukaryota</taxon>
        <taxon>Viridiplantae</taxon>
        <taxon>Streptophyta</taxon>
        <taxon>Embryophyta</taxon>
        <taxon>Tracheophyta</taxon>
        <taxon>Spermatophyta</taxon>
        <taxon>Magnoliopsida</taxon>
        <taxon>Liliopsida</taxon>
        <taxon>Poales</taxon>
        <taxon>Poaceae</taxon>
        <taxon>PACMAD clade</taxon>
        <taxon>Panicoideae</taxon>
        <taxon>Andropogonodae</taxon>
        <taxon>Andropogoneae</taxon>
        <taxon>Tripsacinae</taxon>
        <taxon>Zea</taxon>
    </lineage>
</organism>
<dbReference type="SMR" id="A0A1D6LCR2"/>
<dbReference type="PaxDb" id="4577-GRMZM2G147891_P01"/>
<accession>A0A1D6LCR2</accession>
<dbReference type="PANTHER" id="PTHR33977:SF1">
    <property type="entry name" value="ZINC ION BINDING PROTEIN"/>
    <property type="match status" value="1"/>
</dbReference>
<dbReference type="AlphaFoldDB" id="A0A1D6LCR2"/>
<dbReference type="InParanoid" id="A0A1D6LCR2"/>
<dbReference type="ExpressionAtlas" id="A0A1D6LCR2">
    <property type="expression patterns" value="baseline and differential"/>
</dbReference>
<dbReference type="OMA" id="RSIDSAW"/>
<gene>
    <name evidence="1" type="ORF">ZEAMMB73_Zm00001d034939</name>
</gene>
<dbReference type="eggNOG" id="ENOG502QS22">
    <property type="taxonomic scope" value="Eukaryota"/>
</dbReference>
<proteinExistence type="predicted"/>